<dbReference type="Pfam" id="PF09782">
    <property type="entry name" value="NDUF_B6"/>
    <property type="match status" value="1"/>
</dbReference>
<dbReference type="PANTHER" id="PTHR21106:SF2">
    <property type="entry name" value="NADH DEHYDROGENASE [UBIQUINONE] 1 BETA SUBCOMPLEX SUBUNIT 6"/>
    <property type="match status" value="1"/>
</dbReference>
<dbReference type="EMBL" id="NCKU01000634">
    <property type="protein sequence ID" value="RWS14730.1"/>
    <property type="molecule type" value="Genomic_DNA"/>
</dbReference>
<proteinExistence type="predicted"/>
<dbReference type="GO" id="GO:0006120">
    <property type="term" value="P:mitochondrial electron transport, NADH to ubiquinone"/>
    <property type="evidence" value="ECO:0007669"/>
    <property type="project" value="InterPro"/>
</dbReference>
<sequence length="200" mass="24171">MGHDSHGEVSKADDKIARIIARASVARPKEYPTWPASETGGVMAMSITSRFKQERQRLNGDFDEKWRKWRAQWIKDQQLHPNEPYHVPALEYERYNPIRRFYRVPGNWLENKLVKYMDREAAQGIRFILTRSVMAYFFGCWCYYMLKYSHRTWESPRRWNAWFKKPAVYPGDPRYPLPNPRPEKWQFADLEFSKRKVFKD</sequence>
<dbReference type="InterPro" id="IPR019174">
    <property type="entry name" value="NADH_DH_b-subcmplx_su6"/>
</dbReference>
<dbReference type="AlphaFoldDB" id="A0A443RHJ0"/>
<accession>A0A443RHJ0</accession>
<dbReference type="PANTHER" id="PTHR21106">
    <property type="entry name" value="NADH DEHYDROGENASE [UBIQUINONE] 1 BETA SUBCOMPLEX SUBUNIT 6"/>
    <property type="match status" value="1"/>
</dbReference>
<name>A0A443RHJ0_9ACAR</name>
<dbReference type="OrthoDB" id="5824032at2759"/>
<dbReference type="STRING" id="1965070.A0A443RHJ0"/>
<keyword evidence="1" id="KW-0830">Ubiquinone</keyword>
<evidence type="ECO:0000313" key="1">
    <source>
        <dbReference type="EMBL" id="RWS14730.1"/>
    </source>
</evidence>
<comment type="caution">
    <text evidence="1">The sequence shown here is derived from an EMBL/GenBank/DDBJ whole genome shotgun (WGS) entry which is preliminary data.</text>
</comment>
<gene>
    <name evidence="1" type="ORF">B4U79_06113</name>
</gene>
<organism evidence="1 2">
    <name type="scientific">Dinothrombium tinctorium</name>
    <dbReference type="NCBI Taxonomy" id="1965070"/>
    <lineage>
        <taxon>Eukaryota</taxon>
        <taxon>Metazoa</taxon>
        <taxon>Ecdysozoa</taxon>
        <taxon>Arthropoda</taxon>
        <taxon>Chelicerata</taxon>
        <taxon>Arachnida</taxon>
        <taxon>Acari</taxon>
        <taxon>Acariformes</taxon>
        <taxon>Trombidiformes</taxon>
        <taxon>Prostigmata</taxon>
        <taxon>Anystina</taxon>
        <taxon>Parasitengona</taxon>
        <taxon>Trombidioidea</taxon>
        <taxon>Trombidiidae</taxon>
        <taxon>Dinothrombium</taxon>
    </lineage>
</organism>
<keyword evidence="2" id="KW-1185">Reference proteome</keyword>
<dbReference type="Proteomes" id="UP000285301">
    <property type="component" value="Unassembled WGS sequence"/>
</dbReference>
<dbReference type="GO" id="GO:0005739">
    <property type="term" value="C:mitochondrion"/>
    <property type="evidence" value="ECO:0007669"/>
    <property type="project" value="GOC"/>
</dbReference>
<evidence type="ECO:0000313" key="2">
    <source>
        <dbReference type="Proteomes" id="UP000285301"/>
    </source>
</evidence>
<reference evidence="1 2" key="1">
    <citation type="journal article" date="2018" name="Gigascience">
        <title>Genomes of trombidid mites reveal novel predicted allergens and laterally-transferred genes associated with secondary metabolism.</title>
        <authorList>
            <person name="Dong X."/>
            <person name="Chaisiri K."/>
            <person name="Xia D."/>
            <person name="Armstrong S.D."/>
            <person name="Fang Y."/>
            <person name="Donnelly M.J."/>
            <person name="Kadowaki T."/>
            <person name="McGarry J.W."/>
            <person name="Darby A.C."/>
            <person name="Makepeace B.L."/>
        </authorList>
    </citation>
    <scope>NUCLEOTIDE SEQUENCE [LARGE SCALE GENOMIC DNA]</scope>
    <source>
        <strain evidence="1">UoL-WK</strain>
    </source>
</reference>
<protein>
    <submittedName>
        <fullName evidence="1">NADH:ubiquinone oxidoreductase-like protein 1</fullName>
    </submittedName>
</protein>